<gene>
    <name evidence="2" type="ORF">PoB_007551100</name>
</gene>
<sequence length="304" mass="33956">MNTSRLERPWVQMRKMSFMYLSPIFGLVAADANNSSSRLASDTDEENSGQSEVDSLKAEIVNLKKQQEKLERRVISEKQEVQNNFSSIEKKMKKNNLRLRETIAQLESNNKAHVEELTKVVKTNENNIKGLRKLQQVLQQRNQSSGATAFPIFRSVAGASVTSKPLKDLRQRKEFSVRADGDQRDPVINDVKLLPGGLLVVTDAQNSCLKLFNIQGKMLHCLSCNHWPACLAVLDTSSTSSTLAVTLPVGQAIDILELCDMGSVALFDRLVEAAFLIEANARALSRASCKARRRNMRNMFVAFS</sequence>
<evidence type="ECO:0000313" key="3">
    <source>
        <dbReference type="Proteomes" id="UP000735302"/>
    </source>
</evidence>
<feature type="coiled-coil region" evidence="1">
    <location>
        <begin position="46"/>
        <end position="134"/>
    </location>
</feature>
<keyword evidence="1" id="KW-0175">Coiled coil</keyword>
<keyword evidence="3" id="KW-1185">Reference proteome</keyword>
<proteinExistence type="predicted"/>
<evidence type="ECO:0000256" key="1">
    <source>
        <dbReference type="SAM" id="Coils"/>
    </source>
</evidence>
<dbReference type="AlphaFoldDB" id="A0AAV4DYU2"/>
<protein>
    <submittedName>
        <fullName evidence="2">Uncharacterized protein</fullName>
    </submittedName>
</protein>
<reference evidence="2 3" key="1">
    <citation type="journal article" date="2021" name="Elife">
        <title>Chloroplast acquisition without the gene transfer in kleptoplastic sea slugs, Plakobranchus ocellatus.</title>
        <authorList>
            <person name="Maeda T."/>
            <person name="Takahashi S."/>
            <person name="Yoshida T."/>
            <person name="Shimamura S."/>
            <person name="Takaki Y."/>
            <person name="Nagai Y."/>
            <person name="Toyoda A."/>
            <person name="Suzuki Y."/>
            <person name="Arimoto A."/>
            <person name="Ishii H."/>
            <person name="Satoh N."/>
            <person name="Nishiyama T."/>
            <person name="Hasebe M."/>
            <person name="Maruyama T."/>
            <person name="Minagawa J."/>
            <person name="Obokata J."/>
            <person name="Shigenobu S."/>
        </authorList>
    </citation>
    <scope>NUCLEOTIDE SEQUENCE [LARGE SCALE GENOMIC DNA]</scope>
</reference>
<evidence type="ECO:0000313" key="2">
    <source>
        <dbReference type="EMBL" id="GFO49006.1"/>
    </source>
</evidence>
<dbReference type="EMBL" id="BLXT01008455">
    <property type="protein sequence ID" value="GFO49006.1"/>
    <property type="molecule type" value="Genomic_DNA"/>
</dbReference>
<organism evidence="2 3">
    <name type="scientific">Plakobranchus ocellatus</name>
    <dbReference type="NCBI Taxonomy" id="259542"/>
    <lineage>
        <taxon>Eukaryota</taxon>
        <taxon>Metazoa</taxon>
        <taxon>Spiralia</taxon>
        <taxon>Lophotrochozoa</taxon>
        <taxon>Mollusca</taxon>
        <taxon>Gastropoda</taxon>
        <taxon>Heterobranchia</taxon>
        <taxon>Euthyneura</taxon>
        <taxon>Panpulmonata</taxon>
        <taxon>Sacoglossa</taxon>
        <taxon>Placobranchoidea</taxon>
        <taxon>Plakobranchidae</taxon>
        <taxon>Plakobranchus</taxon>
    </lineage>
</organism>
<accession>A0AAV4DYU2</accession>
<dbReference type="Proteomes" id="UP000735302">
    <property type="component" value="Unassembled WGS sequence"/>
</dbReference>
<comment type="caution">
    <text evidence="2">The sequence shown here is derived from an EMBL/GenBank/DDBJ whole genome shotgun (WGS) entry which is preliminary data.</text>
</comment>
<name>A0AAV4DYU2_9GAST</name>